<sequence>MCKSQYCQESAWRLKSKAGLLFDAGCPGGACCPGEILDDIILSWGPSHGSAWSSLKYWDQATSVLMFDLLSGKPTSCERWVLENFTVSLQNDATYATFVPGRFGAATEACVASNREQFLRSFYAC</sequence>
<keyword evidence="2" id="KW-1185">Reference proteome</keyword>
<reference evidence="1 2" key="1">
    <citation type="submission" date="2024-02" db="EMBL/GenBank/DDBJ databases">
        <authorList>
            <person name="Chen Y."/>
            <person name="Shah S."/>
            <person name="Dougan E. K."/>
            <person name="Thang M."/>
            <person name="Chan C."/>
        </authorList>
    </citation>
    <scope>NUCLEOTIDE SEQUENCE [LARGE SCALE GENOMIC DNA]</scope>
</reference>
<organism evidence="1 2">
    <name type="scientific">Durusdinium trenchii</name>
    <dbReference type="NCBI Taxonomy" id="1381693"/>
    <lineage>
        <taxon>Eukaryota</taxon>
        <taxon>Sar</taxon>
        <taxon>Alveolata</taxon>
        <taxon>Dinophyceae</taxon>
        <taxon>Suessiales</taxon>
        <taxon>Symbiodiniaceae</taxon>
        <taxon>Durusdinium</taxon>
    </lineage>
</organism>
<comment type="caution">
    <text evidence="1">The sequence shown here is derived from an EMBL/GenBank/DDBJ whole genome shotgun (WGS) entry which is preliminary data.</text>
</comment>
<dbReference type="Proteomes" id="UP001642484">
    <property type="component" value="Unassembled WGS sequence"/>
</dbReference>
<evidence type="ECO:0008006" key="3">
    <source>
        <dbReference type="Google" id="ProtNLM"/>
    </source>
</evidence>
<dbReference type="EMBL" id="CAXAMN010025873">
    <property type="protein sequence ID" value="CAK9098801.1"/>
    <property type="molecule type" value="Genomic_DNA"/>
</dbReference>
<gene>
    <name evidence="1" type="ORF">CCMP2556_LOCUS46789</name>
</gene>
<proteinExistence type="predicted"/>
<evidence type="ECO:0000313" key="2">
    <source>
        <dbReference type="Proteomes" id="UP001642484"/>
    </source>
</evidence>
<evidence type="ECO:0000313" key="1">
    <source>
        <dbReference type="EMBL" id="CAK9098801.1"/>
    </source>
</evidence>
<protein>
    <recommendedName>
        <fullName evidence="3">Phospholipase B-like</fullName>
    </recommendedName>
</protein>
<accession>A0ABP0RI10</accession>
<name>A0ABP0RI10_9DINO</name>